<feature type="coiled-coil region" evidence="1">
    <location>
        <begin position="198"/>
        <end position="250"/>
    </location>
</feature>
<dbReference type="InterPro" id="IPR050739">
    <property type="entry name" value="MFP"/>
</dbReference>
<dbReference type="KEGG" id="ngf:FRF71_06780"/>
<accession>A0A5B8S376</accession>
<evidence type="ECO:0000313" key="4">
    <source>
        <dbReference type="EMBL" id="QEA15871.1"/>
    </source>
</evidence>
<dbReference type="PANTHER" id="PTHR30386">
    <property type="entry name" value="MEMBRANE FUSION SUBUNIT OF EMRAB-TOLC MULTIDRUG EFFLUX PUMP"/>
    <property type="match status" value="1"/>
</dbReference>
<keyword evidence="2" id="KW-0472">Membrane</keyword>
<dbReference type="Gene3D" id="2.40.30.170">
    <property type="match status" value="1"/>
</dbReference>
<reference evidence="4 5" key="1">
    <citation type="journal article" date="2013" name="J. Microbiol. Biotechnol.">
        <title>Novosphingobium ginsenosidimutans sp. nov., with the ability to convert ginsenoside.</title>
        <authorList>
            <person name="Kim J.K."/>
            <person name="He D."/>
            <person name="Liu Q.M."/>
            <person name="Park H.Y."/>
            <person name="Jung M.S."/>
            <person name="Yoon M.H."/>
            <person name="Kim S.C."/>
            <person name="Im W.T."/>
        </authorList>
    </citation>
    <scope>NUCLEOTIDE SEQUENCE [LARGE SCALE GENOMIC DNA]</scope>
    <source>
        <strain evidence="4 5">FW-6</strain>
    </source>
</reference>
<dbReference type="OrthoDB" id="9810980at2"/>
<proteinExistence type="predicted"/>
<dbReference type="EMBL" id="CP042345">
    <property type="protein sequence ID" value="QEA15871.1"/>
    <property type="molecule type" value="Genomic_DNA"/>
</dbReference>
<evidence type="ECO:0000256" key="2">
    <source>
        <dbReference type="SAM" id="Phobius"/>
    </source>
</evidence>
<dbReference type="Gene3D" id="2.40.50.100">
    <property type="match status" value="1"/>
</dbReference>
<evidence type="ECO:0000313" key="5">
    <source>
        <dbReference type="Proteomes" id="UP000321172"/>
    </source>
</evidence>
<keyword evidence="5" id="KW-1185">Reference proteome</keyword>
<name>A0A5B8S376_9SPHN</name>
<dbReference type="SUPFAM" id="SSF51230">
    <property type="entry name" value="Single hybrid motif"/>
    <property type="match status" value="1"/>
</dbReference>
<dbReference type="InterPro" id="IPR058982">
    <property type="entry name" value="Beta-barrel_AprE"/>
</dbReference>
<sequence length="406" mass="43797">MASQTDRLYGEVILSQSVPTRILTAGIVGIVAAAGLFVGLGSYSRIETAKGVVVPAGQSSKVFALRPGVISTLLVREGDAVAAGQKLAIVSSDQPAEDGLRYTEEGVAALGAQEGLARDRIALAGDSAAQQRARLGASLDGLVQQQANLSRQLALQAQLVASSRNLFEQLGPVIEKGFVSKLEVERRRQSYINAQQQEAQLKTQLDNTATQIAQVEADLGRIVVERAAQVVDAKTALEGYRQQKSRLETERSYAINAPIAGRVTALQTATGRTVGGQVPLLTIIPEAVNLEADVYVASRAIGFVREGQEVRLLYDAFPYQRFGSFTGKIASVSRVIIAPNELDAPLRIEEPVYKVKVRLERQAIDAFGQQYPLQAGMTLTANVILDRLSFWDWLMAPLRAVTNRTS</sequence>
<evidence type="ECO:0000259" key="3">
    <source>
        <dbReference type="Pfam" id="PF26002"/>
    </source>
</evidence>
<keyword evidence="2" id="KW-1133">Transmembrane helix</keyword>
<dbReference type="PRINTS" id="PR01490">
    <property type="entry name" value="RTXTOXIND"/>
</dbReference>
<protein>
    <submittedName>
        <fullName evidence="4">HlyD family efflux transporter periplasmic adaptor subunit</fullName>
    </submittedName>
</protein>
<gene>
    <name evidence="4" type="ORF">FRF71_06780</name>
</gene>
<feature type="domain" description="AprE-like beta-barrel" evidence="3">
    <location>
        <begin position="291"/>
        <end position="383"/>
    </location>
</feature>
<dbReference type="InterPro" id="IPR011053">
    <property type="entry name" value="Single_hybrid_motif"/>
</dbReference>
<feature type="transmembrane region" description="Helical" evidence="2">
    <location>
        <begin position="20"/>
        <end position="40"/>
    </location>
</feature>
<keyword evidence="2" id="KW-0812">Transmembrane</keyword>
<evidence type="ECO:0000256" key="1">
    <source>
        <dbReference type="SAM" id="Coils"/>
    </source>
</evidence>
<dbReference type="RefSeq" id="WP_147089881.1">
    <property type="nucleotide sequence ID" value="NZ_BAABJD010000001.1"/>
</dbReference>
<organism evidence="4 5">
    <name type="scientific">Novosphingobium ginsenosidimutans</name>
    <dbReference type="NCBI Taxonomy" id="1176536"/>
    <lineage>
        <taxon>Bacteria</taxon>
        <taxon>Pseudomonadati</taxon>
        <taxon>Pseudomonadota</taxon>
        <taxon>Alphaproteobacteria</taxon>
        <taxon>Sphingomonadales</taxon>
        <taxon>Sphingomonadaceae</taxon>
        <taxon>Novosphingobium</taxon>
    </lineage>
</organism>
<dbReference type="Proteomes" id="UP000321172">
    <property type="component" value="Chromosome"/>
</dbReference>
<dbReference type="Pfam" id="PF26002">
    <property type="entry name" value="Beta-barrel_AprE"/>
    <property type="match status" value="1"/>
</dbReference>
<keyword evidence="1" id="KW-0175">Coiled coil</keyword>
<dbReference type="PANTHER" id="PTHR30386:SF28">
    <property type="entry name" value="EXPORTED PROTEIN"/>
    <property type="match status" value="1"/>
</dbReference>
<dbReference type="AlphaFoldDB" id="A0A5B8S376"/>